<sequence>MNITLVVSALYSGGAERVVVLIAKGLIDRGHKVTVITLYGRETDFYSLPEGVIRVALGIMSDSINIFQALYNNLHRLIKLRQAIISTKPDIVLSHLTSTNILTIVSLFHSKLPVFVTEHSDPKMFSYGRIWELLRRLSYPYADRVVSVSKGVDCAFDWLAKSKRAVIYNPFILPNKQDNKEIINFLNRDVDPGKKWVVAMGRLLPQKGFDILLSAFAKIAHLHPDWQLLILGKGELYDELEEMKENLGLSGKVVFVGVINNPFAILKRAKLFVMSSRHEAFPMALGEAMACGLPVISTDCHSGPREIIRDGIDGILVPSEDVLSLAKTMDHLMSDETIRQRLSTYAPEVTERFSIEKILSEWENLFKLVLLEKYKYNLKDIIS</sequence>
<accession>A0A433VAR9</accession>
<reference evidence="3" key="1">
    <citation type="submission" date="2018-12" db="EMBL/GenBank/DDBJ databases">
        <authorList>
            <person name="Will S."/>
            <person name="Neumann-Schaal M."/>
            <person name="Henke P."/>
        </authorList>
    </citation>
    <scope>NUCLEOTIDE SEQUENCE</scope>
    <source>
        <strain evidence="3">PCC 7102</strain>
    </source>
</reference>
<dbReference type="PANTHER" id="PTHR12526">
    <property type="entry name" value="GLYCOSYLTRANSFERASE"/>
    <property type="match status" value="1"/>
</dbReference>
<proteinExistence type="predicted"/>
<evidence type="ECO:0000313" key="3">
    <source>
        <dbReference type="EMBL" id="RUT03109.1"/>
    </source>
</evidence>
<dbReference type="AlphaFoldDB" id="A0A433VAR9"/>
<evidence type="ECO:0000259" key="2">
    <source>
        <dbReference type="Pfam" id="PF13439"/>
    </source>
</evidence>
<dbReference type="InterPro" id="IPR028098">
    <property type="entry name" value="Glyco_trans_4-like_N"/>
</dbReference>
<dbReference type="CDD" id="cd03820">
    <property type="entry name" value="GT4_AmsD-like"/>
    <property type="match status" value="1"/>
</dbReference>
<feature type="domain" description="Glycosyltransferase subfamily 4-like N-terminal" evidence="2">
    <location>
        <begin position="13"/>
        <end position="169"/>
    </location>
</feature>
<organism evidence="3 4">
    <name type="scientific">Dulcicalothrix desertica PCC 7102</name>
    <dbReference type="NCBI Taxonomy" id="232991"/>
    <lineage>
        <taxon>Bacteria</taxon>
        <taxon>Bacillati</taxon>
        <taxon>Cyanobacteriota</taxon>
        <taxon>Cyanophyceae</taxon>
        <taxon>Nostocales</taxon>
        <taxon>Calotrichaceae</taxon>
        <taxon>Dulcicalothrix</taxon>
    </lineage>
</organism>
<dbReference type="Pfam" id="PF13439">
    <property type="entry name" value="Glyco_transf_4"/>
    <property type="match status" value="1"/>
</dbReference>
<comment type="caution">
    <text evidence="3">The sequence shown here is derived from an EMBL/GenBank/DDBJ whole genome shotgun (WGS) entry which is preliminary data.</text>
</comment>
<feature type="domain" description="Glycosyl transferase family 1" evidence="1">
    <location>
        <begin position="191"/>
        <end position="348"/>
    </location>
</feature>
<dbReference type="GO" id="GO:0016757">
    <property type="term" value="F:glycosyltransferase activity"/>
    <property type="evidence" value="ECO:0007669"/>
    <property type="project" value="InterPro"/>
</dbReference>
<dbReference type="Proteomes" id="UP000271624">
    <property type="component" value="Unassembled WGS sequence"/>
</dbReference>
<dbReference type="RefSeq" id="WP_127083706.1">
    <property type="nucleotide sequence ID" value="NZ_RSCL01000014.1"/>
</dbReference>
<reference evidence="3" key="2">
    <citation type="journal article" date="2019" name="Genome Biol. Evol.">
        <title>Day and night: Metabolic profiles and evolutionary relationships of six axenic non-marine cyanobacteria.</title>
        <authorList>
            <person name="Will S.E."/>
            <person name="Henke P."/>
            <person name="Boedeker C."/>
            <person name="Huang S."/>
            <person name="Brinkmann H."/>
            <person name="Rohde M."/>
            <person name="Jarek M."/>
            <person name="Friedl T."/>
            <person name="Seufert S."/>
            <person name="Schumacher M."/>
            <person name="Overmann J."/>
            <person name="Neumann-Schaal M."/>
            <person name="Petersen J."/>
        </authorList>
    </citation>
    <scope>NUCLEOTIDE SEQUENCE [LARGE SCALE GENOMIC DNA]</scope>
    <source>
        <strain evidence="3">PCC 7102</strain>
    </source>
</reference>
<dbReference type="OrthoDB" id="9787617at2"/>
<dbReference type="PANTHER" id="PTHR12526:SF630">
    <property type="entry name" value="GLYCOSYLTRANSFERASE"/>
    <property type="match status" value="1"/>
</dbReference>
<name>A0A433VAR9_9CYAN</name>
<protein>
    <submittedName>
        <fullName evidence="3">Amylovoran biosynthesis protein AmsD</fullName>
    </submittedName>
</protein>
<evidence type="ECO:0000313" key="4">
    <source>
        <dbReference type="Proteomes" id="UP000271624"/>
    </source>
</evidence>
<dbReference type="SUPFAM" id="SSF53756">
    <property type="entry name" value="UDP-Glycosyltransferase/glycogen phosphorylase"/>
    <property type="match status" value="1"/>
</dbReference>
<evidence type="ECO:0000259" key="1">
    <source>
        <dbReference type="Pfam" id="PF00534"/>
    </source>
</evidence>
<keyword evidence="4" id="KW-1185">Reference proteome</keyword>
<dbReference type="InterPro" id="IPR001296">
    <property type="entry name" value="Glyco_trans_1"/>
</dbReference>
<dbReference type="Gene3D" id="3.40.50.2000">
    <property type="entry name" value="Glycogen Phosphorylase B"/>
    <property type="match status" value="2"/>
</dbReference>
<dbReference type="Pfam" id="PF00534">
    <property type="entry name" value="Glycos_transf_1"/>
    <property type="match status" value="1"/>
</dbReference>
<gene>
    <name evidence="3" type="primary">amsD</name>
    <name evidence="3" type="ORF">DSM106972_054170</name>
</gene>
<dbReference type="EMBL" id="RSCL01000014">
    <property type="protein sequence ID" value="RUT03109.1"/>
    <property type="molecule type" value="Genomic_DNA"/>
</dbReference>